<feature type="domain" description="Protein kinase" evidence="2">
    <location>
        <begin position="174"/>
        <end position="550"/>
    </location>
</feature>
<proteinExistence type="predicted"/>
<dbReference type="InterPro" id="IPR011009">
    <property type="entry name" value="Kinase-like_dom_sf"/>
</dbReference>
<evidence type="ECO:0000313" key="3">
    <source>
        <dbReference type="EMBL" id="CAD7623669.1"/>
    </source>
</evidence>
<dbReference type="Pfam" id="PF00069">
    <property type="entry name" value="Pkinase"/>
    <property type="match status" value="1"/>
</dbReference>
<dbReference type="GO" id="GO:0005737">
    <property type="term" value="C:cytoplasm"/>
    <property type="evidence" value="ECO:0007669"/>
    <property type="project" value="TreeGrafter"/>
</dbReference>
<sequence length="550" mass="61707">MSDRYGYHREGTPQQPIGANPLTPPTTGRRRHSWTYGSPGNSPFEPSPNDWLPSALYSPVTPESTAGRPNSPLTPEAQVFGATGGESPLPETSTGPPQYVPTGTTNPDRDIEPPIRRLNRLYMEIPDGYPMAGQANTISGELYLSSGVKPAQQLRDKTVRDLAKLEGKGFTIQFVRGSEIGKGCFSKVFRGTYNDQIMNVGERQGRHLDAQPNQGFAAKYVELAPNSARNLYLYHECEKRILRAIRHPNIVSYRVAINLGQRVILRNVSDTECGDIVIYRRMFLIMDYADQGTLYQFGLKGNLTDYLTVQFTRELSSAMAYMHDNGVVHQDCHTKNVLVFSAPDGQYTAKWIDFGLSVSWSVYGKLGVVISAQELYYMARDDIKKLAEIIHYMTDKCSTNYMNKGIDLTALNDLANELSDARQPLRDVLKNLYKKCMAYMHDNGVVHRDTHTNNILVLSAPGGQYTAKWTDFGRSLSRPICHQFGLEVSPDDWITMVRWDVDGLVSVLYFMANRTQIDAMNTSADLTRVVALARELSTNQLQLSEVLNKY</sequence>
<evidence type="ECO:0000313" key="4">
    <source>
        <dbReference type="Proteomes" id="UP000759131"/>
    </source>
</evidence>
<dbReference type="Gene3D" id="3.30.200.20">
    <property type="entry name" value="Phosphorylase Kinase, domain 1"/>
    <property type="match status" value="1"/>
</dbReference>
<protein>
    <recommendedName>
        <fullName evidence="2">Protein kinase domain-containing protein</fullName>
    </recommendedName>
</protein>
<dbReference type="PANTHER" id="PTHR44167:SF24">
    <property type="entry name" value="SERINE_THREONINE-PROTEIN KINASE CHK2"/>
    <property type="match status" value="1"/>
</dbReference>
<feature type="region of interest" description="Disordered" evidence="1">
    <location>
        <begin position="1"/>
        <end position="112"/>
    </location>
</feature>
<organism evidence="3">
    <name type="scientific">Medioppia subpectinata</name>
    <dbReference type="NCBI Taxonomy" id="1979941"/>
    <lineage>
        <taxon>Eukaryota</taxon>
        <taxon>Metazoa</taxon>
        <taxon>Ecdysozoa</taxon>
        <taxon>Arthropoda</taxon>
        <taxon>Chelicerata</taxon>
        <taxon>Arachnida</taxon>
        <taxon>Acari</taxon>
        <taxon>Acariformes</taxon>
        <taxon>Sarcoptiformes</taxon>
        <taxon>Oribatida</taxon>
        <taxon>Brachypylina</taxon>
        <taxon>Oppioidea</taxon>
        <taxon>Oppiidae</taxon>
        <taxon>Medioppia</taxon>
    </lineage>
</organism>
<dbReference type="Gene3D" id="1.10.510.10">
    <property type="entry name" value="Transferase(Phosphotransferase) domain 1"/>
    <property type="match status" value="2"/>
</dbReference>
<dbReference type="Proteomes" id="UP000759131">
    <property type="component" value="Unassembled WGS sequence"/>
</dbReference>
<dbReference type="GO" id="GO:0044773">
    <property type="term" value="P:mitotic DNA damage checkpoint signaling"/>
    <property type="evidence" value="ECO:0007669"/>
    <property type="project" value="TreeGrafter"/>
</dbReference>
<feature type="compositionally biased region" description="Polar residues" evidence="1">
    <location>
        <begin position="90"/>
        <end position="106"/>
    </location>
</feature>
<dbReference type="SUPFAM" id="SSF56112">
    <property type="entry name" value="Protein kinase-like (PK-like)"/>
    <property type="match status" value="2"/>
</dbReference>
<dbReference type="EMBL" id="CAJPIZ010001808">
    <property type="protein sequence ID" value="CAG2104099.1"/>
    <property type="molecule type" value="Genomic_DNA"/>
</dbReference>
<name>A0A7R9PXK0_9ACAR</name>
<reference evidence="3" key="1">
    <citation type="submission" date="2020-11" db="EMBL/GenBank/DDBJ databases">
        <authorList>
            <person name="Tran Van P."/>
        </authorList>
    </citation>
    <scope>NUCLEOTIDE SEQUENCE</scope>
</reference>
<evidence type="ECO:0000259" key="2">
    <source>
        <dbReference type="PROSITE" id="PS50011"/>
    </source>
</evidence>
<dbReference type="GO" id="GO:0005524">
    <property type="term" value="F:ATP binding"/>
    <property type="evidence" value="ECO:0007669"/>
    <property type="project" value="InterPro"/>
</dbReference>
<dbReference type="PROSITE" id="PS50011">
    <property type="entry name" value="PROTEIN_KINASE_DOM"/>
    <property type="match status" value="1"/>
</dbReference>
<dbReference type="EMBL" id="OC856383">
    <property type="protein sequence ID" value="CAD7623669.1"/>
    <property type="molecule type" value="Genomic_DNA"/>
</dbReference>
<feature type="compositionally biased region" description="Polar residues" evidence="1">
    <location>
        <begin position="61"/>
        <end position="73"/>
    </location>
</feature>
<keyword evidence="4" id="KW-1185">Reference proteome</keyword>
<dbReference type="AlphaFoldDB" id="A0A7R9PXK0"/>
<dbReference type="GO" id="GO:0004674">
    <property type="term" value="F:protein serine/threonine kinase activity"/>
    <property type="evidence" value="ECO:0007669"/>
    <property type="project" value="TreeGrafter"/>
</dbReference>
<accession>A0A7R9PXK0</accession>
<dbReference type="OrthoDB" id="5985221at2759"/>
<feature type="compositionally biased region" description="Basic and acidic residues" evidence="1">
    <location>
        <begin position="1"/>
        <end position="11"/>
    </location>
</feature>
<evidence type="ECO:0000256" key="1">
    <source>
        <dbReference type="SAM" id="MobiDB-lite"/>
    </source>
</evidence>
<dbReference type="PANTHER" id="PTHR44167">
    <property type="entry name" value="OVARIAN-SPECIFIC SERINE/THREONINE-PROTEIN KINASE LOK-RELATED"/>
    <property type="match status" value="1"/>
</dbReference>
<dbReference type="InterPro" id="IPR000719">
    <property type="entry name" value="Prot_kinase_dom"/>
</dbReference>
<dbReference type="GO" id="GO:0005634">
    <property type="term" value="C:nucleus"/>
    <property type="evidence" value="ECO:0007669"/>
    <property type="project" value="TreeGrafter"/>
</dbReference>
<gene>
    <name evidence="3" type="ORF">OSB1V03_LOCUS4121</name>
</gene>